<feature type="compositionally biased region" description="Basic and acidic residues" evidence="8">
    <location>
        <begin position="231"/>
        <end position="243"/>
    </location>
</feature>
<dbReference type="GO" id="GO:0051539">
    <property type="term" value="F:4 iron, 4 sulfur cluster binding"/>
    <property type="evidence" value="ECO:0007669"/>
    <property type="project" value="UniProtKB-KW"/>
</dbReference>
<evidence type="ECO:0000256" key="3">
    <source>
        <dbReference type="ARBA" id="ARBA00022763"/>
    </source>
</evidence>
<evidence type="ECO:0000256" key="4">
    <source>
        <dbReference type="ARBA" id="ARBA00022801"/>
    </source>
</evidence>
<proteinExistence type="predicted"/>
<feature type="domain" description="Uracil-DNA glycosylase-like" evidence="9">
    <location>
        <begin position="46"/>
        <end position="217"/>
    </location>
</feature>
<dbReference type="PANTHER" id="PTHR33693">
    <property type="entry name" value="TYPE-5 URACIL-DNA GLYCOSYLASE"/>
    <property type="match status" value="1"/>
</dbReference>
<feature type="compositionally biased region" description="Acidic residues" evidence="8">
    <location>
        <begin position="1"/>
        <end position="10"/>
    </location>
</feature>
<dbReference type="Pfam" id="PF03167">
    <property type="entry name" value="UDG"/>
    <property type="match status" value="1"/>
</dbReference>
<feature type="region of interest" description="Disordered" evidence="8">
    <location>
        <begin position="223"/>
        <end position="243"/>
    </location>
</feature>
<dbReference type="InterPro" id="IPR036895">
    <property type="entry name" value="Uracil-DNA_glycosylase-like_sf"/>
</dbReference>
<evidence type="ECO:0000256" key="8">
    <source>
        <dbReference type="SAM" id="MobiDB-lite"/>
    </source>
</evidence>
<sequence length="243" mass="26547">MPASDPDTDADAAGTDDPTYPTGRNVLEPGCTRCPALADSRECISWGTGDRDASIVVVGEAPGRGTPDADRWRGGNWTGKAYTSRHSGRRIRRLLADVGYGDDAYYTNAVKCFPADPTDPTSNREPTPEERTNCRPHLLTELEAVEPAVVLATGKHATKTVLSAEGRNLEGFVDSVLEPIRCDRLEVWLVPIFHPSYQDVWIGRLGYDPEEYLAAIRETLDECCDPPGEGEGGRSPRSERDAM</sequence>
<evidence type="ECO:0000313" key="11">
    <source>
        <dbReference type="Proteomes" id="UP000292704"/>
    </source>
</evidence>
<dbReference type="CDD" id="cd10030">
    <property type="entry name" value="UDG-F4_TTUDGA_SPO1dp_like"/>
    <property type="match status" value="1"/>
</dbReference>
<keyword evidence="3" id="KW-0227">DNA damage</keyword>
<dbReference type="GO" id="GO:0006281">
    <property type="term" value="P:DNA repair"/>
    <property type="evidence" value="ECO:0007669"/>
    <property type="project" value="UniProtKB-KW"/>
</dbReference>
<dbReference type="RefSeq" id="WP_130169787.1">
    <property type="nucleotide sequence ID" value="NZ_SHMR01000001.1"/>
</dbReference>
<name>A0A482Y366_9EURY</name>
<keyword evidence="4" id="KW-0378">Hydrolase</keyword>
<dbReference type="Proteomes" id="UP000292704">
    <property type="component" value="Unassembled WGS sequence"/>
</dbReference>
<dbReference type="EMBL" id="SHMR01000001">
    <property type="protein sequence ID" value="RZH68833.1"/>
    <property type="molecule type" value="Genomic_DNA"/>
</dbReference>
<dbReference type="InterPro" id="IPR005122">
    <property type="entry name" value="Uracil-DNA_glycosylase-like"/>
</dbReference>
<reference evidence="10 11" key="1">
    <citation type="submission" date="2019-02" db="EMBL/GenBank/DDBJ databases">
        <title>Genome analysis provides insights into bioremediation potentialities and Haloocin production by Natrinema altunense strain 4.1R isolated from Chott Douz in Tunisian desert.</title>
        <authorList>
            <person name="Najjari A."/>
            <person name="Youssef N."/>
            <person name="Ben Dhia O."/>
            <person name="Ferjani R."/>
            <person name="El Hidri D."/>
            <person name="Ouzari H.I."/>
            <person name="Cherif A."/>
        </authorList>
    </citation>
    <scope>NUCLEOTIDE SEQUENCE [LARGE SCALE GENOMIC DNA]</scope>
    <source>
        <strain evidence="10 11">4.1R</strain>
    </source>
</reference>
<dbReference type="SMART" id="SM00986">
    <property type="entry name" value="UDG"/>
    <property type="match status" value="1"/>
</dbReference>
<feature type="region of interest" description="Disordered" evidence="8">
    <location>
        <begin position="1"/>
        <end position="24"/>
    </location>
</feature>
<comment type="caution">
    <text evidence="10">The sequence shown here is derived from an EMBL/GenBank/DDBJ whole genome shotgun (WGS) entry which is preliminary data.</text>
</comment>
<evidence type="ECO:0000256" key="7">
    <source>
        <dbReference type="ARBA" id="ARBA00023204"/>
    </source>
</evidence>
<accession>A0A482Y366</accession>
<dbReference type="AlphaFoldDB" id="A0A482Y366"/>
<dbReference type="STRING" id="222984.GCA_000731985_02097"/>
<keyword evidence="6" id="KW-0411">Iron-sulfur</keyword>
<evidence type="ECO:0000259" key="9">
    <source>
        <dbReference type="SMART" id="SM00986"/>
    </source>
</evidence>
<evidence type="ECO:0000256" key="5">
    <source>
        <dbReference type="ARBA" id="ARBA00023004"/>
    </source>
</evidence>
<feature type="compositionally biased region" description="Low complexity" evidence="8">
    <location>
        <begin position="11"/>
        <end position="22"/>
    </location>
</feature>
<evidence type="ECO:0000313" key="10">
    <source>
        <dbReference type="EMBL" id="RZH68833.1"/>
    </source>
</evidence>
<dbReference type="SUPFAM" id="SSF52141">
    <property type="entry name" value="Uracil-DNA glycosylase-like"/>
    <property type="match status" value="1"/>
</dbReference>
<dbReference type="SMART" id="SM00987">
    <property type="entry name" value="UreE_C"/>
    <property type="match status" value="1"/>
</dbReference>
<protein>
    <submittedName>
        <fullName evidence="10">Uracil-DNA glycosylase</fullName>
    </submittedName>
</protein>
<evidence type="ECO:0000256" key="6">
    <source>
        <dbReference type="ARBA" id="ARBA00023014"/>
    </source>
</evidence>
<dbReference type="GO" id="GO:0046872">
    <property type="term" value="F:metal ion binding"/>
    <property type="evidence" value="ECO:0007669"/>
    <property type="project" value="UniProtKB-KW"/>
</dbReference>
<dbReference type="GO" id="GO:0097506">
    <property type="term" value="F:deaminated base DNA N-glycosylase activity"/>
    <property type="evidence" value="ECO:0007669"/>
    <property type="project" value="UniProtKB-ARBA"/>
</dbReference>
<keyword evidence="5" id="KW-0408">Iron</keyword>
<evidence type="ECO:0000256" key="1">
    <source>
        <dbReference type="ARBA" id="ARBA00022485"/>
    </source>
</evidence>
<dbReference type="Gene3D" id="3.40.470.10">
    <property type="entry name" value="Uracil-DNA glycosylase-like domain"/>
    <property type="match status" value="1"/>
</dbReference>
<keyword evidence="7" id="KW-0234">DNA repair</keyword>
<dbReference type="OrthoDB" id="210606at2157"/>
<evidence type="ECO:0000256" key="2">
    <source>
        <dbReference type="ARBA" id="ARBA00022723"/>
    </source>
</evidence>
<organism evidence="10 11">
    <name type="scientific">Natrinema altunense</name>
    <dbReference type="NCBI Taxonomy" id="222984"/>
    <lineage>
        <taxon>Archaea</taxon>
        <taxon>Methanobacteriati</taxon>
        <taxon>Methanobacteriota</taxon>
        <taxon>Stenosarchaea group</taxon>
        <taxon>Halobacteria</taxon>
        <taxon>Halobacteriales</taxon>
        <taxon>Natrialbaceae</taxon>
        <taxon>Natrinema</taxon>
    </lineage>
</organism>
<keyword evidence="1" id="KW-0004">4Fe-4S</keyword>
<gene>
    <name evidence="10" type="ORF">ELS17_05075</name>
</gene>
<dbReference type="InterPro" id="IPR051536">
    <property type="entry name" value="UDG_Type-4/5"/>
</dbReference>
<keyword evidence="2" id="KW-0479">Metal-binding</keyword>